<dbReference type="InterPro" id="IPR016024">
    <property type="entry name" value="ARM-type_fold"/>
</dbReference>
<dbReference type="Gene3D" id="1.25.40.290">
    <property type="entry name" value="ARM repeat domains"/>
    <property type="match status" value="1"/>
</dbReference>
<dbReference type="SUPFAM" id="SSF48371">
    <property type="entry name" value="ARM repeat"/>
    <property type="match status" value="1"/>
</dbReference>
<evidence type="ECO:0000313" key="1">
    <source>
        <dbReference type="EMBL" id="EFD00229.1"/>
    </source>
</evidence>
<sequence length="412" mass="47492">MICLTFPLANISVEKAKLSLIAFDGEGFLSQVADLRQSPLEKRNYMPELMKDRYYNYNTIHELAMCINAVYPTFRADDFIANIMDETWDALELKARMRRITINLGKYLPHDYEHALGILDKAIAGYPVGIVDSGLLYFPDFVEMYGQDERHWDLSMAALERYTRYSTAEFAVRPFIIKHEARMIAQMTAWTEHDNEHVRRLASEGCRPALPWGQALTSFKKDPSPVLQILERLKADPSLYVRKSVANNLNDISKTHPDLITELARDWYGKNEHTDWIVKHGCRTLLKKGNRAVLDIFGFSDVDCVNVVNFSLDAASVCVGEDMTFSFQIETKKETKVRLEYGIDYVRANGRRSRKIFKISELLLRENEKKSYRKTHSFVDVSSRKHYPGIHSVTLIVNGVEWDTLNFKLSTL</sequence>
<dbReference type="Pfam" id="PF08713">
    <property type="entry name" value="DNA_alkylation"/>
    <property type="match status" value="1"/>
</dbReference>
<dbReference type="AlphaFoldDB" id="D3AD90"/>
<reference evidence="1 2" key="1">
    <citation type="submission" date="2010-01" db="EMBL/GenBank/DDBJ databases">
        <authorList>
            <person name="Weinstock G."/>
            <person name="Sodergren E."/>
            <person name="Clifton S."/>
            <person name="Fulton L."/>
            <person name="Fulton B."/>
            <person name="Courtney L."/>
            <person name="Fronick C."/>
            <person name="Harrison M."/>
            <person name="Strong C."/>
            <person name="Farmer C."/>
            <person name="Delahaunty K."/>
            <person name="Markovic C."/>
            <person name="Hall O."/>
            <person name="Minx P."/>
            <person name="Tomlinson C."/>
            <person name="Mitreva M."/>
            <person name="Nelson J."/>
            <person name="Hou S."/>
            <person name="Wollam A."/>
            <person name="Pepin K.H."/>
            <person name="Johnson M."/>
            <person name="Bhonagiri V."/>
            <person name="Nash W.E."/>
            <person name="Warren W."/>
            <person name="Chinwalla A."/>
            <person name="Mardis E.R."/>
            <person name="Wilson R.K."/>
        </authorList>
    </citation>
    <scope>NUCLEOTIDE SEQUENCE [LARGE SCALE GENOMIC DNA]</scope>
    <source>
        <strain evidence="1 2">DSM 13479</strain>
    </source>
</reference>
<dbReference type="HOGENOM" id="CLU_064289_0_0_9"/>
<proteinExistence type="predicted"/>
<comment type="caution">
    <text evidence="1">The sequence shown here is derived from an EMBL/GenBank/DDBJ whole genome shotgun (WGS) entry which is preliminary data.</text>
</comment>
<name>D3AD90_9FIRM</name>
<dbReference type="Proteomes" id="UP000004968">
    <property type="component" value="Unassembled WGS sequence"/>
</dbReference>
<evidence type="ECO:0000313" key="2">
    <source>
        <dbReference type="Proteomes" id="UP000004968"/>
    </source>
</evidence>
<dbReference type="InterPro" id="IPR014825">
    <property type="entry name" value="DNA_alkylation"/>
</dbReference>
<accession>D3AD90</accession>
<evidence type="ECO:0008006" key="3">
    <source>
        <dbReference type="Google" id="ProtNLM"/>
    </source>
</evidence>
<organism evidence="1 2">
    <name type="scientific">Hungatella hathewayi DSM 13479</name>
    <dbReference type="NCBI Taxonomy" id="566550"/>
    <lineage>
        <taxon>Bacteria</taxon>
        <taxon>Bacillati</taxon>
        <taxon>Bacillota</taxon>
        <taxon>Clostridia</taxon>
        <taxon>Lachnospirales</taxon>
        <taxon>Lachnospiraceae</taxon>
        <taxon>Hungatella</taxon>
    </lineage>
</organism>
<protein>
    <recommendedName>
        <fullName evidence="3">HEAT repeat protein</fullName>
    </recommendedName>
</protein>
<gene>
    <name evidence="1" type="ORF">CLOSTHATH_01568</name>
</gene>
<dbReference type="EMBL" id="ACIO01000113">
    <property type="protein sequence ID" value="EFD00229.1"/>
    <property type="molecule type" value="Genomic_DNA"/>
</dbReference>